<name>A0AAJ5UH91_XYLFS</name>
<accession>A0AAJ5UH91</accession>
<reference evidence="1" key="2">
    <citation type="submission" date="2022-10" db="EMBL/GenBank/DDBJ databases">
        <authorList>
            <person name="Landa B."/>
            <person name="Arias-Giraldo L.F."/>
            <person name="Roman-Ecija M."/>
            <person name="Velasco-Amo M.P."/>
            <person name="De La Fuente L."/>
            <person name="Marco-Noales E."/>
            <person name="Moralejo E."/>
        </authorList>
    </citation>
    <scope>NUCLEOTIDE SEQUENCE</scope>
    <source>
        <strain evidence="1">CFBP8073</strain>
    </source>
</reference>
<proteinExistence type="predicted"/>
<sequence>MMTSSYFYFDQATLDRANTYRNAGNDCAMYQTLSDAVKAGGGDSRLANWLKNAGNIHSAQRRDAPSIRAVMDQADHKVNKIKTQHHPAAV</sequence>
<organism evidence="1 2">
    <name type="scientific">Xylella fastidiosa subsp. fastidiosa</name>
    <dbReference type="NCBI Taxonomy" id="644356"/>
    <lineage>
        <taxon>Bacteria</taxon>
        <taxon>Pseudomonadati</taxon>
        <taxon>Pseudomonadota</taxon>
        <taxon>Gammaproteobacteria</taxon>
        <taxon>Lysobacterales</taxon>
        <taxon>Lysobacteraceae</taxon>
        <taxon>Xylella</taxon>
    </lineage>
</organism>
<dbReference type="Proteomes" id="UP001211513">
    <property type="component" value="Chromosome"/>
</dbReference>
<reference evidence="1" key="1">
    <citation type="journal article" date="2022" name="Phytopathology">
        <title>Complete circularized genome resources of seven strains of Xylella fastidiosa subsp. fastidiosa using hybrid assembly reveals unknown plasmids.</title>
        <authorList>
            <person name="Velasco-Amo M.D.P."/>
            <person name="Arias-Giraldo L.F.F."/>
            <person name="Ecija M.R."/>
            <person name="De La Fuente L."/>
            <person name="Marco-Noales E."/>
            <person name="Moralejo E."/>
            <person name="Navas-Cort J.A."/>
            <person name="Landa B.B."/>
        </authorList>
    </citation>
    <scope>NUCLEOTIDE SEQUENCE</scope>
    <source>
        <strain evidence="1">CFBP8073</strain>
    </source>
</reference>
<dbReference type="AlphaFoldDB" id="A0AAJ5UH91"/>
<evidence type="ECO:0008006" key="3">
    <source>
        <dbReference type="Google" id="ProtNLM"/>
    </source>
</evidence>
<protein>
    <recommendedName>
        <fullName evidence="3">RTX toxin Ca2+-binding protein</fullName>
    </recommendedName>
</protein>
<dbReference type="RefSeq" id="WP_272141676.1">
    <property type="nucleotide sequence ID" value="NZ_CP109886.1"/>
</dbReference>
<evidence type="ECO:0000313" key="1">
    <source>
        <dbReference type="EMBL" id="WCF27533.1"/>
    </source>
</evidence>
<evidence type="ECO:0000313" key="2">
    <source>
        <dbReference type="Proteomes" id="UP001211513"/>
    </source>
</evidence>
<dbReference type="EMBL" id="CP109886">
    <property type="protein sequence ID" value="WCF27533.1"/>
    <property type="molecule type" value="Genomic_DNA"/>
</dbReference>
<gene>
    <name evidence="1" type="ORF">OK117_07700</name>
</gene>